<dbReference type="AlphaFoldDB" id="A0A3Q7FX44"/>
<dbReference type="Gramene" id="Solyc03g121090.3.1">
    <property type="protein sequence ID" value="Solyc03g121090.3.1"/>
    <property type="gene ID" value="Solyc03g121090.3"/>
</dbReference>
<keyword evidence="2" id="KW-0539">Nucleus</keyword>
<dbReference type="PANTHER" id="PTHR33172:SF99">
    <property type="entry name" value="COLD INDUCED PROTEIN-LIKE"/>
    <property type="match status" value="1"/>
</dbReference>
<evidence type="ECO:0000313" key="5">
    <source>
        <dbReference type="Proteomes" id="UP000004994"/>
    </source>
</evidence>
<reference evidence="4" key="1">
    <citation type="journal article" date="2012" name="Nature">
        <title>The tomato genome sequence provides insights into fleshy fruit evolution.</title>
        <authorList>
            <consortium name="Tomato Genome Consortium"/>
        </authorList>
    </citation>
    <scope>NUCLEOTIDE SEQUENCE [LARGE SCALE GENOMIC DNA]</scope>
    <source>
        <strain evidence="4">cv. Heinz 1706</strain>
    </source>
</reference>
<dbReference type="InterPro" id="IPR051992">
    <property type="entry name" value="OxStress_Response_Reg"/>
</dbReference>
<dbReference type="OMA" id="KLYTPPR"/>
<accession>A0A3Q7FX44</accession>
<dbReference type="PANTHER" id="PTHR33172">
    <property type="entry name" value="OS08G0516900 PROTEIN"/>
    <property type="match status" value="1"/>
</dbReference>
<dbReference type="InParanoid" id="A0A3Q7FX44"/>
<evidence type="ECO:0000256" key="2">
    <source>
        <dbReference type="ARBA" id="ARBA00023242"/>
    </source>
</evidence>
<dbReference type="STRING" id="4081.A0A3Q7FX44"/>
<organism evidence="4">
    <name type="scientific">Solanum lycopersicum</name>
    <name type="common">Tomato</name>
    <name type="synonym">Lycopersicon esculentum</name>
    <dbReference type="NCBI Taxonomy" id="4081"/>
    <lineage>
        <taxon>Eukaryota</taxon>
        <taxon>Viridiplantae</taxon>
        <taxon>Streptophyta</taxon>
        <taxon>Embryophyta</taxon>
        <taxon>Tracheophyta</taxon>
        <taxon>Spermatophyta</taxon>
        <taxon>Magnoliopsida</taxon>
        <taxon>eudicotyledons</taxon>
        <taxon>Gunneridae</taxon>
        <taxon>Pentapetalae</taxon>
        <taxon>asterids</taxon>
        <taxon>lamiids</taxon>
        <taxon>Solanales</taxon>
        <taxon>Solanaceae</taxon>
        <taxon>Solanoideae</taxon>
        <taxon>Solaneae</taxon>
        <taxon>Solanum</taxon>
        <taxon>Solanum subgen. Lycopersicon</taxon>
    </lineage>
</organism>
<dbReference type="KEGG" id="sly:101254072"/>
<evidence type="ECO:0000256" key="1">
    <source>
        <dbReference type="ARBA" id="ARBA00004123"/>
    </source>
</evidence>
<dbReference type="EnsemblPlants" id="Solyc03g121090.3.1">
    <property type="protein sequence ID" value="Solyc03g121090.3.1"/>
    <property type="gene ID" value="Solyc03g121090.3"/>
</dbReference>
<dbReference type="Proteomes" id="UP000004994">
    <property type="component" value="Chromosome 3"/>
</dbReference>
<dbReference type="GO" id="GO:0006950">
    <property type="term" value="P:response to stress"/>
    <property type="evidence" value="ECO:0007669"/>
    <property type="project" value="UniProtKB-ARBA"/>
</dbReference>
<proteinExistence type="predicted"/>
<dbReference type="GO" id="GO:0005634">
    <property type="term" value="C:nucleus"/>
    <property type="evidence" value="ECO:0007669"/>
    <property type="project" value="UniProtKB-SubCell"/>
</dbReference>
<evidence type="ECO:0000256" key="3">
    <source>
        <dbReference type="SAM" id="MobiDB-lite"/>
    </source>
</evidence>
<keyword evidence="5" id="KW-1185">Reference proteome</keyword>
<evidence type="ECO:0000313" key="4">
    <source>
        <dbReference type="EnsemblPlants" id="Solyc03g121090.3.1"/>
    </source>
</evidence>
<feature type="compositionally biased region" description="Low complexity" evidence="3">
    <location>
        <begin position="61"/>
        <end position="108"/>
    </location>
</feature>
<sequence>MCLQKDKDSSFLRTHTLLLYILSYSISRINNTFEDMEKINQEEHQLWMIDEGHELDHGEICDNNNMSHSSSSSISSSIGEGSSNISNGSCCSSSLDTTDDASSSPSSDDGALYDLSSLMSQLPIKRGLSKFYEGKSQSFTSLSRVTSLEDLAKKESPYRRKMKSCKSYGAGLDSYKSYTLPKATILKKASKSSSFSSYGKASFISRSRPPLIPVQEI</sequence>
<evidence type="ECO:0008006" key="6">
    <source>
        <dbReference type="Google" id="ProtNLM"/>
    </source>
</evidence>
<name>A0A3Q7FX44_SOLLC</name>
<reference evidence="4" key="2">
    <citation type="submission" date="2019-01" db="UniProtKB">
        <authorList>
            <consortium name="EnsemblPlants"/>
        </authorList>
    </citation>
    <scope>IDENTIFICATION</scope>
    <source>
        <strain evidence="4">cv. Heinz 1706</strain>
    </source>
</reference>
<dbReference type="OrthoDB" id="694201at2759"/>
<comment type="subcellular location">
    <subcellularLocation>
        <location evidence="1">Nucleus</location>
    </subcellularLocation>
</comment>
<protein>
    <recommendedName>
        <fullName evidence="6">Oxidative stress 3</fullName>
    </recommendedName>
</protein>
<feature type="region of interest" description="Disordered" evidence="3">
    <location>
        <begin position="58"/>
        <end position="108"/>
    </location>
</feature>
<dbReference type="GeneID" id="101254072"/>